<keyword evidence="3" id="KW-1185">Reference proteome</keyword>
<dbReference type="InterPro" id="IPR009061">
    <property type="entry name" value="DNA-bd_dom_put_sf"/>
</dbReference>
<comment type="caution">
    <text evidence="2">The sequence shown here is derived from an EMBL/GenBank/DDBJ whole genome shotgun (WGS) entry which is preliminary data.</text>
</comment>
<evidence type="ECO:0000313" key="3">
    <source>
        <dbReference type="Proteomes" id="UP001596267"/>
    </source>
</evidence>
<dbReference type="NCBIfam" id="TIGR01764">
    <property type="entry name" value="excise"/>
    <property type="match status" value="1"/>
</dbReference>
<dbReference type="Proteomes" id="UP001596267">
    <property type="component" value="Unassembled WGS sequence"/>
</dbReference>
<gene>
    <name evidence="2" type="ORF">ACFP7A_06645</name>
</gene>
<reference evidence="3" key="1">
    <citation type="journal article" date="2019" name="Int. J. Syst. Evol. Microbiol.">
        <title>The Global Catalogue of Microorganisms (GCM) 10K type strain sequencing project: providing services to taxonomists for standard genome sequencing and annotation.</title>
        <authorList>
            <consortium name="The Broad Institute Genomics Platform"/>
            <consortium name="The Broad Institute Genome Sequencing Center for Infectious Disease"/>
            <person name="Wu L."/>
            <person name="Ma J."/>
        </authorList>
    </citation>
    <scope>NUCLEOTIDE SEQUENCE [LARGE SCALE GENOMIC DNA]</scope>
    <source>
        <strain evidence="3">CCUG 42001</strain>
    </source>
</reference>
<name>A0ABW1WCJ6_9BACL</name>
<proteinExistence type="predicted"/>
<dbReference type="SUPFAM" id="SSF46955">
    <property type="entry name" value="Putative DNA-binding domain"/>
    <property type="match status" value="1"/>
</dbReference>
<dbReference type="EMBL" id="JBHSTQ010000005">
    <property type="protein sequence ID" value="MFC6386272.1"/>
    <property type="molecule type" value="Genomic_DNA"/>
</dbReference>
<dbReference type="InterPro" id="IPR010093">
    <property type="entry name" value="SinI_DNA-bd"/>
</dbReference>
<accession>A0ABW1WCJ6</accession>
<dbReference type="Pfam" id="PF12728">
    <property type="entry name" value="HTH_17"/>
    <property type="match status" value="1"/>
</dbReference>
<dbReference type="RefSeq" id="WP_253053512.1">
    <property type="nucleotide sequence ID" value="NZ_JAMXWN010000004.1"/>
</dbReference>
<feature type="domain" description="Helix-turn-helix" evidence="1">
    <location>
        <begin position="145"/>
        <end position="189"/>
    </location>
</feature>
<organism evidence="2 3">
    <name type="scientific">Sporolactobacillus kofuensis</name>
    <dbReference type="NCBI Taxonomy" id="269672"/>
    <lineage>
        <taxon>Bacteria</taxon>
        <taxon>Bacillati</taxon>
        <taxon>Bacillota</taxon>
        <taxon>Bacilli</taxon>
        <taxon>Bacillales</taxon>
        <taxon>Sporolactobacillaceae</taxon>
        <taxon>Sporolactobacillus</taxon>
    </lineage>
</organism>
<evidence type="ECO:0000313" key="2">
    <source>
        <dbReference type="EMBL" id="MFC6386272.1"/>
    </source>
</evidence>
<evidence type="ECO:0000259" key="1">
    <source>
        <dbReference type="Pfam" id="PF12728"/>
    </source>
</evidence>
<dbReference type="InterPro" id="IPR041657">
    <property type="entry name" value="HTH_17"/>
</dbReference>
<protein>
    <submittedName>
        <fullName evidence="2">Helix-turn-helix domain-containing protein</fullName>
    </submittedName>
</protein>
<sequence length="221" mass="25680">MTRTIIYDQKEMWNSIQTLSKINVEQAKAVLNVTIQRSFRHFGIVLPVSSSQSLTLPEPEELQRLQQLEGELNDSLEKNNDLRFEELLAEYIEQMSTLTANDLSSVRNKILPSATRHRRGKRVHYQLYREKNAAVLLLKREDKPFYTPKEVGVKLGLSDQTIRRMCEKGKFPNAYQTDGGHWRIPREAFITTSMQDEQAETILQRIDKKNLQSGDIDEFNL</sequence>